<dbReference type="AlphaFoldDB" id="A0A7J7K9E0"/>
<comment type="caution">
    <text evidence="2">The sequence shown here is derived from an EMBL/GenBank/DDBJ whole genome shotgun (WGS) entry which is preliminary data.</text>
</comment>
<reference evidence="2" key="1">
    <citation type="submission" date="2020-06" db="EMBL/GenBank/DDBJ databases">
        <title>Draft genome of Bugula neritina, a colonial animal packing powerful symbionts and potential medicines.</title>
        <authorList>
            <person name="Rayko M."/>
        </authorList>
    </citation>
    <scope>NUCLEOTIDE SEQUENCE [LARGE SCALE GENOMIC DNA]</scope>
    <source>
        <strain evidence="2">Kwan_BN1</strain>
    </source>
</reference>
<evidence type="ECO:0000256" key="1">
    <source>
        <dbReference type="SAM" id="MobiDB-lite"/>
    </source>
</evidence>
<sequence length="101" mass="11402">MGNIRSRPSQPSTSERRLKFLPRFHNFRSKSSDSDNVDADNNLEGFTLPERKAIPPDGVIEKDKLTERNGRLTKQANIEEPANPPELPTYKEVLQSGNLVV</sequence>
<keyword evidence="3" id="KW-1185">Reference proteome</keyword>
<name>A0A7J7K9E0_BUGNE</name>
<dbReference type="EMBL" id="VXIV02000906">
    <property type="protein sequence ID" value="KAF6035262.1"/>
    <property type="molecule type" value="Genomic_DNA"/>
</dbReference>
<accession>A0A7J7K9E0</accession>
<evidence type="ECO:0000313" key="2">
    <source>
        <dbReference type="EMBL" id="KAF6035262.1"/>
    </source>
</evidence>
<gene>
    <name evidence="2" type="ORF">EB796_006430</name>
</gene>
<organism evidence="2 3">
    <name type="scientific">Bugula neritina</name>
    <name type="common">Brown bryozoan</name>
    <name type="synonym">Sertularia neritina</name>
    <dbReference type="NCBI Taxonomy" id="10212"/>
    <lineage>
        <taxon>Eukaryota</taxon>
        <taxon>Metazoa</taxon>
        <taxon>Spiralia</taxon>
        <taxon>Lophotrochozoa</taxon>
        <taxon>Bryozoa</taxon>
        <taxon>Gymnolaemata</taxon>
        <taxon>Cheilostomatida</taxon>
        <taxon>Flustrina</taxon>
        <taxon>Buguloidea</taxon>
        <taxon>Bugulidae</taxon>
        <taxon>Bugula</taxon>
    </lineage>
</organism>
<feature type="region of interest" description="Disordered" evidence="1">
    <location>
        <begin position="29"/>
        <end position="54"/>
    </location>
</feature>
<evidence type="ECO:0000313" key="3">
    <source>
        <dbReference type="Proteomes" id="UP000593567"/>
    </source>
</evidence>
<feature type="region of interest" description="Disordered" evidence="1">
    <location>
        <begin position="75"/>
        <end position="101"/>
    </location>
</feature>
<dbReference type="Proteomes" id="UP000593567">
    <property type="component" value="Unassembled WGS sequence"/>
</dbReference>
<proteinExistence type="predicted"/>
<protein>
    <submittedName>
        <fullName evidence="2">Uncharacterized protein</fullName>
    </submittedName>
</protein>